<dbReference type="SUPFAM" id="SSF50022">
    <property type="entry name" value="ISP domain"/>
    <property type="match status" value="1"/>
</dbReference>
<dbReference type="EMBL" id="HBNR01088411">
    <property type="protein sequence ID" value="CAE4666731.1"/>
    <property type="molecule type" value="Transcribed_RNA"/>
</dbReference>
<organism evidence="7">
    <name type="scientific">Alexandrium monilatum</name>
    <dbReference type="NCBI Taxonomy" id="311494"/>
    <lineage>
        <taxon>Eukaryota</taxon>
        <taxon>Sar</taxon>
        <taxon>Alveolata</taxon>
        <taxon>Dinophyceae</taxon>
        <taxon>Gonyaulacales</taxon>
        <taxon>Pyrocystaceae</taxon>
        <taxon>Alexandrium</taxon>
    </lineage>
</organism>
<keyword evidence="3" id="KW-0408">Iron</keyword>
<proteinExistence type="predicted"/>
<evidence type="ECO:0000256" key="3">
    <source>
        <dbReference type="ARBA" id="ARBA00023004"/>
    </source>
</evidence>
<dbReference type="InterPro" id="IPR017941">
    <property type="entry name" value="Rieske_2Fe-2S"/>
</dbReference>
<dbReference type="InterPro" id="IPR036922">
    <property type="entry name" value="Rieske_2Fe-2S_sf"/>
</dbReference>
<dbReference type="PROSITE" id="PS51296">
    <property type="entry name" value="RIESKE"/>
    <property type="match status" value="1"/>
</dbReference>
<dbReference type="Gene3D" id="2.102.10.10">
    <property type="entry name" value="Rieske [2Fe-2S] iron-sulphur domain"/>
    <property type="match status" value="1"/>
</dbReference>
<reference evidence="7" key="1">
    <citation type="submission" date="2021-01" db="EMBL/GenBank/DDBJ databases">
        <authorList>
            <person name="Corre E."/>
            <person name="Pelletier E."/>
            <person name="Niang G."/>
            <person name="Scheremetjew M."/>
            <person name="Finn R."/>
            <person name="Kale V."/>
            <person name="Holt S."/>
            <person name="Cochrane G."/>
            <person name="Meng A."/>
            <person name="Brown T."/>
            <person name="Cohen L."/>
        </authorList>
    </citation>
    <scope>NUCLEOTIDE SEQUENCE</scope>
    <source>
        <strain evidence="7">CCMP3105</strain>
    </source>
</reference>
<keyword evidence="4" id="KW-0411">Iron-sulfur</keyword>
<dbReference type="AlphaFoldDB" id="A0A7S4T876"/>
<keyword evidence="1" id="KW-0001">2Fe-2S</keyword>
<keyword evidence="2" id="KW-0479">Metal-binding</keyword>
<evidence type="ECO:0000256" key="2">
    <source>
        <dbReference type="ARBA" id="ARBA00022723"/>
    </source>
</evidence>
<dbReference type="GO" id="GO:0046872">
    <property type="term" value="F:metal ion binding"/>
    <property type="evidence" value="ECO:0007669"/>
    <property type="project" value="UniProtKB-KW"/>
</dbReference>
<gene>
    <name evidence="7" type="ORF">AMON00008_LOCUS63357</name>
</gene>
<dbReference type="GO" id="GO:0051537">
    <property type="term" value="F:2 iron, 2 sulfur cluster binding"/>
    <property type="evidence" value="ECO:0007669"/>
    <property type="project" value="UniProtKB-KW"/>
</dbReference>
<feature type="region of interest" description="Disordered" evidence="5">
    <location>
        <begin position="146"/>
        <end position="165"/>
    </location>
</feature>
<evidence type="ECO:0000256" key="4">
    <source>
        <dbReference type="ARBA" id="ARBA00023014"/>
    </source>
</evidence>
<evidence type="ECO:0000256" key="5">
    <source>
        <dbReference type="SAM" id="MobiDB-lite"/>
    </source>
</evidence>
<protein>
    <recommendedName>
        <fullName evidence="6">Rieske domain-containing protein</fullName>
    </recommendedName>
</protein>
<evidence type="ECO:0000313" key="7">
    <source>
        <dbReference type="EMBL" id="CAE4666731.1"/>
    </source>
</evidence>
<accession>A0A7S4T876</accession>
<name>A0A7S4T876_9DINO</name>
<evidence type="ECO:0000256" key="1">
    <source>
        <dbReference type="ARBA" id="ARBA00022714"/>
    </source>
</evidence>
<feature type="domain" description="Rieske" evidence="6">
    <location>
        <begin position="65"/>
        <end position="218"/>
    </location>
</feature>
<evidence type="ECO:0000259" key="6">
    <source>
        <dbReference type="PROSITE" id="PS51296"/>
    </source>
</evidence>
<sequence>MLISPLLLPALTPNARCALAASCGALALAALTAVSLHEDFESQGCPGKRSRRFWKVALDWLLDGWRPVGHVLQFSGSERNPAQFEVLRVRCFDHGWIVARRRSSPGPRGGRDVFAFSRLCPHAGLDLSRGDIEDLCLPGVERADASGEAAAGGERRPKLREPPGQPRGAATFVMCPAHSYVFDARSGACVWDATLRQPPATAPLKTAHVCVSRVFPIPGVVWLKQATAQAAAASGEPAADLGNGGGPAAALPEMNQEAANEIQLEMVMRGLSRTYG</sequence>